<gene>
    <name evidence="4" type="ORF">CQW49_00865</name>
</gene>
<protein>
    <submittedName>
        <fullName evidence="4">GNAT family N-acetyltransferase</fullName>
    </submittedName>
</protein>
<proteinExistence type="predicted"/>
<dbReference type="KEGG" id="mtw:CQW49_00865"/>
<dbReference type="InterPro" id="IPR013653">
    <property type="entry name" value="GCN5-like_dom"/>
</dbReference>
<sequence length="185" mass="20461">MNEFTIRPATCADAETIAALHVATWAEAYAALAPPEVLAPYTLEARCAQWRETLAEAPAATSVFLALREEDGAPLGFCASGAQQSAILAERGYAGQFQAIYLLKEAHRSGLGRRLMRLMAEDLRARGIEWGSLWVLRHNFSARRFYEKLGGRKIAVEGLWHGVPEVAYGWRNLSLLIDPPPAKPW</sequence>
<dbReference type="InterPro" id="IPR000182">
    <property type="entry name" value="GNAT_dom"/>
</dbReference>
<evidence type="ECO:0000313" key="5">
    <source>
        <dbReference type="Proteomes" id="UP000230709"/>
    </source>
</evidence>
<dbReference type="CDD" id="cd04301">
    <property type="entry name" value="NAT_SF"/>
    <property type="match status" value="1"/>
</dbReference>
<dbReference type="InterPro" id="IPR016181">
    <property type="entry name" value="Acyl_CoA_acyltransferase"/>
</dbReference>
<accession>A0A2D2CV41</accession>
<evidence type="ECO:0000313" key="4">
    <source>
        <dbReference type="EMBL" id="ATQ66603.1"/>
    </source>
</evidence>
<dbReference type="Proteomes" id="UP000230709">
    <property type="component" value="Chromosome"/>
</dbReference>
<dbReference type="AlphaFoldDB" id="A0A2D2CV41"/>
<keyword evidence="2" id="KW-0012">Acyltransferase</keyword>
<dbReference type="SUPFAM" id="SSF55729">
    <property type="entry name" value="Acyl-CoA N-acyltransferases (Nat)"/>
    <property type="match status" value="1"/>
</dbReference>
<organism evidence="4 5">
    <name type="scientific">Methylosinus trichosporium (strain ATCC 35070 / NCIMB 11131 / UNIQEM 75 / OB3b)</name>
    <dbReference type="NCBI Taxonomy" id="595536"/>
    <lineage>
        <taxon>Bacteria</taxon>
        <taxon>Pseudomonadati</taxon>
        <taxon>Pseudomonadota</taxon>
        <taxon>Alphaproteobacteria</taxon>
        <taxon>Hyphomicrobiales</taxon>
        <taxon>Methylocystaceae</taxon>
        <taxon>Methylosinus</taxon>
    </lineage>
</organism>
<dbReference type="Gene3D" id="3.40.630.30">
    <property type="match status" value="1"/>
</dbReference>
<name>A0A2D2CV41_METT3</name>
<dbReference type="GO" id="GO:0016747">
    <property type="term" value="F:acyltransferase activity, transferring groups other than amino-acyl groups"/>
    <property type="evidence" value="ECO:0007669"/>
    <property type="project" value="InterPro"/>
</dbReference>
<dbReference type="PROSITE" id="PS51186">
    <property type="entry name" value="GNAT"/>
    <property type="match status" value="1"/>
</dbReference>
<evidence type="ECO:0000256" key="2">
    <source>
        <dbReference type="ARBA" id="ARBA00023315"/>
    </source>
</evidence>
<dbReference type="RefSeq" id="WP_003610935.1">
    <property type="nucleotide sequence ID" value="NZ_ADVE02000001.1"/>
</dbReference>
<dbReference type="Pfam" id="PF08445">
    <property type="entry name" value="FR47"/>
    <property type="match status" value="1"/>
</dbReference>
<keyword evidence="5" id="KW-1185">Reference proteome</keyword>
<dbReference type="STRING" id="595536.GCA_000178815_00772"/>
<keyword evidence="1 4" id="KW-0808">Transferase</keyword>
<dbReference type="InterPro" id="IPR050832">
    <property type="entry name" value="Bact_Acetyltransf"/>
</dbReference>
<dbReference type="EMBL" id="CP023737">
    <property type="protein sequence ID" value="ATQ66603.1"/>
    <property type="molecule type" value="Genomic_DNA"/>
</dbReference>
<evidence type="ECO:0000259" key="3">
    <source>
        <dbReference type="PROSITE" id="PS51186"/>
    </source>
</evidence>
<evidence type="ECO:0000256" key="1">
    <source>
        <dbReference type="ARBA" id="ARBA00022679"/>
    </source>
</evidence>
<feature type="domain" description="N-acetyltransferase" evidence="3">
    <location>
        <begin position="4"/>
        <end position="173"/>
    </location>
</feature>
<dbReference type="PANTHER" id="PTHR43877">
    <property type="entry name" value="AMINOALKYLPHOSPHONATE N-ACETYLTRANSFERASE-RELATED-RELATED"/>
    <property type="match status" value="1"/>
</dbReference>
<reference evidence="5" key="1">
    <citation type="submission" date="2017-10" db="EMBL/GenBank/DDBJ databases">
        <title>Completed PacBio SMRT sequence of Methylosinus trichosporium OB3b reveals presence of a third large plasmid.</title>
        <authorList>
            <person name="Charles T.C."/>
            <person name="Lynch M.D.J."/>
            <person name="Heil J.R."/>
            <person name="Cheng J."/>
        </authorList>
    </citation>
    <scope>NUCLEOTIDE SEQUENCE [LARGE SCALE GENOMIC DNA]</scope>
    <source>
        <strain evidence="5">OB3b</strain>
    </source>
</reference>